<dbReference type="Pfam" id="PF02569">
    <property type="entry name" value="Pantoate_ligase"/>
    <property type="match status" value="1"/>
</dbReference>
<protein>
    <recommendedName>
        <fullName evidence="3">pantoate--beta-alanine ligase (AMP-forming)</fullName>
        <ecNumber evidence="3">6.3.2.1</ecNumber>
    </recommendedName>
</protein>
<evidence type="ECO:0000313" key="11">
    <source>
        <dbReference type="EMBL" id="CAB4864460.1"/>
    </source>
</evidence>
<dbReference type="PANTHER" id="PTHR21299:SF1">
    <property type="entry name" value="PANTOATE--BETA-ALANINE LIGASE"/>
    <property type="match status" value="1"/>
</dbReference>
<evidence type="ECO:0000256" key="4">
    <source>
        <dbReference type="ARBA" id="ARBA00022598"/>
    </source>
</evidence>
<keyword evidence="4" id="KW-0436">Ligase</keyword>
<dbReference type="EMBL" id="CAEZWT010000007">
    <property type="protein sequence ID" value="CAB4659558.1"/>
    <property type="molecule type" value="Genomic_DNA"/>
</dbReference>
<dbReference type="GO" id="GO:0015940">
    <property type="term" value="P:pantothenate biosynthetic process"/>
    <property type="evidence" value="ECO:0007669"/>
    <property type="project" value="UniProtKB-UniPathway"/>
</dbReference>
<comment type="similarity">
    <text evidence="2">Belongs to the pantothenate synthetase family.</text>
</comment>
<dbReference type="EMBL" id="CAFBMV010000004">
    <property type="protein sequence ID" value="CAB4920885.1"/>
    <property type="molecule type" value="Genomic_DNA"/>
</dbReference>
<dbReference type="NCBIfam" id="TIGR00125">
    <property type="entry name" value="cyt_tran_rel"/>
    <property type="match status" value="1"/>
</dbReference>
<dbReference type="InterPro" id="IPR003721">
    <property type="entry name" value="Pantoate_ligase"/>
</dbReference>
<evidence type="ECO:0000256" key="8">
    <source>
        <dbReference type="ARBA" id="ARBA00048258"/>
    </source>
</evidence>
<evidence type="ECO:0000313" key="9">
    <source>
        <dbReference type="EMBL" id="CAB4659558.1"/>
    </source>
</evidence>
<dbReference type="InterPro" id="IPR042176">
    <property type="entry name" value="Pantoate_ligase_C"/>
</dbReference>
<evidence type="ECO:0000313" key="10">
    <source>
        <dbReference type="EMBL" id="CAB4740976.1"/>
    </source>
</evidence>
<dbReference type="EMBL" id="CAEZZC010000002">
    <property type="protein sequence ID" value="CAB4740976.1"/>
    <property type="molecule type" value="Genomic_DNA"/>
</dbReference>
<keyword evidence="6" id="KW-0547">Nucleotide-binding</keyword>
<dbReference type="GO" id="GO:0005524">
    <property type="term" value="F:ATP binding"/>
    <property type="evidence" value="ECO:0007669"/>
    <property type="project" value="UniProtKB-KW"/>
</dbReference>
<dbReference type="GO" id="GO:0004592">
    <property type="term" value="F:pantoate-beta-alanine ligase activity"/>
    <property type="evidence" value="ECO:0007669"/>
    <property type="project" value="UniProtKB-EC"/>
</dbReference>
<dbReference type="NCBIfam" id="TIGR00018">
    <property type="entry name" value="panC"/>
    <property type="match status" value="1"/>
</dbReference>
<dbReference type="EMBL" id="CAFBQL010000004">
    <property type="protein sequence ID" value="CAB5057202.1"/>
    <property type="molecule type" value="Genomic_DNA"/>
</dbReference>
<name>A0A6J6T1C7_9ZZZZ</name>
<organism evidence="10">
    <name type="scientific">freshwater metagenome</name>
    <dbReference type="NCBI Taxonomy" id="449393"/>
    <lineage>
        <taxon>unclassified sequences</taxon>
        <taxon>metagenomes</taxon>
        <taxon>ecological metagenomes</taxon>
    </lineage>
</organism>
<dbReference type="Gene3D" id="3.30.1300.10">
    <property type="entry name" value="Pantoate-beta-alanine ligase, C-terminal domain"/>
    <property type="match status" value="1"/>
</dbReference>
<dbReference type="UniPathway" id="UPA00028">
    <property type="reaction ID" value="UER00005"/>
</dbReference>
<evidence type="ECO:0000256" key="7">
    <source>
        <dbReference type="ARBA" id="ARBA00022840"/>
    </source>
</evidence>
<dbReference type="EC" id="6.3.2.1" evidence="3"/>
<dbReference type="GO" id="GO:0005829">
    <property type="term" value="C:cytosol"/>
    <property type="evidence" value="ECO:0007669"/>
    <property type="project" value="TreeGrafter"/>
</dbReference>
<keyword evidence="7" id="KW-0067">ATP-binding</keyword>
<accession>A0A6J6T1C7</accession>
<keyword evidence="5" id="KW-0566">Pantothenate biosynthesis</keyword>
<evidence type="ECO:0000256" key="5">
    <source>
        <dbReference type="ARBA" id="ARBA00022655"/>
    </source>
</evidence>
<dbReference type="InterPro" id="IPR004821">
    <property type="entry name" value="Cyt_trans-like"/>
</dbReference>
<evidence type="ECO:0000256" key="2">
    <source>
        <dbReference type="ARBA" id="ARBA00009256"/>
    </source>
</evidence>
<sequence length="268" mass="29557">MQIVEKSAQLPSASALVPTMGALHEGHASLIRQAREISENVVVSIFVNPLQFNDTSDLLKYPRTPESDENLARESGASTLWLPQEDEIYPGEIEKLSAGVVGEKFEGLGRPGHFSGVLTVVKRLFDLAKPEWAIFGEKDFQQLFLIEKMVKEENLKVKIIRAKTIRSEGGLALSSRNIHLDHKDKRAALVIWRALSAADTSADVHQATEAMKLALATEPAFTCEYAVIIDEETFGIATNESKSKRAIIAGWINGVRLIDNRPMSQAHA</sequence>
<dbReference type="PANTHER" id="PTHR21299">
    <property type="entry name" value="CYTIDYLATE KINASE/PANTOATE-BETA-ALANINE LIGASE"/>
    <property type="match status" value="1"/>
</dbReference>
<reference evidence="10" key="1">
    <citation type="submission" date="2020-05" db="EMBL/GenBank/DDBJ databases">
        <authorList>
            <person name="Chiriac C."/>
            <person name="Salcher M."/>
            <person name="Ghai R."/>
            <person name="Kavagutti S V."/>
        </authorList>
    </citation>
    <scope>NUCLEOTIDE SEQUENCE</scope>
</reference>
<comment type="catalytic activity">
    <reaction evidence="8">
        <text>(R)-pantoate + beta-alanine + ATP = (R)-pantothenate + AMP + diphosphate + H(+)</text>
        <dbReference type="Rhea" id="RHEA:10912"/>
        <dbReference type="ChEBI" id="CHEBI:15378"/>
        <dbReference type="ChEBI" id="CHEBI:15980"/>
        <dbReference type="ChEBI" id="CHEBI:29032"/>
        <dbReference type="ChEBI" id="CHEBI:30616"/>
        <dbReference type="ChEBI" id="CHEBI:33019"/>
        <dbReference type="ChEBI" id="CHEBI:57966"/>
        <dbReference type="ChEBI" id="CHEBI:456215"/>
        <dbReference type="EC" id="6.3.2.1"/>
    </reaction>
</comment>
<dbReference type="Gene3D" id="3.40.50.620">
    <property type="entry name" value="HUPs"/>
    <property type="match status" value="1"/>
</dbReference>
<evidence type="ECO:0000256" key="1">
    <source>
        <dbReference type="ARBA" id="ARBA00004990"/>
    </source>
</evidence>
<evidence type="ECO:0000313" key="12">
    <source>
        <dbReference type="EMBL" id="CAB4920885.1"/>
    </source>
</evidence>
<dbReference type="InterPro" id="IPR014729">
    <property type="entry name" value="Rossmann-like_a/b/a_fold"/>
</dbReference>
<comment type="pathway">
    <text evidence="1">Cofactor biosynthesis; (R)-pantothenate biosynthesis; (R)-pantothenate from (R)-pantoate and beta-alanine: step 1/1.</text>
</comment>
<dbReference type="EMBL" id="CAFBLE010000004">
    <property type="protein sequence ID" value="CAB4864460.1"/>
    <property type="molecule type" value="Genomic_DNA"/>
</dbReference>
<dbReference type="HAMAP" id="MF_00158">
    <property type="entry name" value="PanC"/>
    <property type="match status" value="1"/>
</dbReference>
<evidence type="ECO:0000256" key="6">
    <source>
        <dbReference type="ARBA" id="ARBA00022741"/>
    </source>
</evidence>
<gene>
    <name evidence="9" type="ORF">UFOPK2289_00401</name>
    <name evidence="10" type="ORF">UFOPK2822_00184</name>
    <name evidence="11" type="ORF">UFOPK3346_00664</name>
    <name evidence="12" type="ORF">UFOPK3670_00655</name>
    <name evidence="13" type="ORF">UFOPK4308_00721</name>
</gene>
<proteinExistence type="inferred from homology"/>
<evidence type="ECO:0000313" key="13">
    <source>
        <dbReference type="EMBL" id="CAB5057202.1"/>
    </source>
</evidence>
<evidence type="ECO:0000256" key="3">
    <source>
        <dbReference type="ARBA" id="ARBA00012219"/>
    </source>
</evidence>
<dbReference type="SUPFAM" id="SSF52374">
    <property type="entry name" value="Nucleotidylyl transferase"/>
    <property type="match status" value="1"/>
</dbReference>
<dbReference type="AlphaFoldDB" id="A0A6J6T1C7"/>